<reference evidence="4 5" key="1">
    <citation type="submission" date="2019-08" db="EMBL/GenBank/DDBJ databases">
        <title>Genome of Luteibaculum oceani JCM 18817.</title>
        <authorList>
            <person name="Bowman J.P."/>
        </authorList>
    </citation>
    <scope>NUCLEOTIDE SEQUENCE [LARGE SCALE GENOMIC DNA]</scope>
    <source>
        <strain evidence="4 5">JCM 18817</strain>
    </source>
</reference>
<dbReference type="OrthoDB" id="765973at2"/>
<dbReference type="AlphaFoldDB" id="A0A5C6VBJ9"/>
<accession>A0A5C6VBJ9</accession>
<proteinExistence type="inferred from homology"/>
<dbReference type="EMBL" id="VORB01000002">
    <property type="protein sequence ID" value="TXC82011.1"/>
    <property type="molecule type" value="Genomic_DNA"/>
</dbReference>
<evidence type="ECO:0000256" key="2">
    <source>
        <dbReference type="ARBA" id="ARBA00023125"/>
    </source>
</evidence>
<keyword evidence="5" id="KW-1185">Reference proteome</keyword>
<dbReference type="Proteomes" id="UP000321168">
    <property type="component" value="Unassembled WGS sequence"/>
</dbReference>
<dbReference type="Pfam" id="PF11680">
    <property type="entry name" value="DUF3276"/>
    <property type="match status" value="1"/>
</dbReference>
<comment type="caution">
    <text evidence="4">The sequence shown here is derived from an EMBL/GenBank/DDBJ whole genome shotgun (WGS) entry which is preliminary data.</text>
</comment>
<dbReference type="GO" id="GO:0032422">
    <property type="term" value="F:purine-rich negative regulatory element binding"/>
    <property type="evidence" value="ECO:0007669"/>
    <property type="project" value="InterPro"/>
</dbReference>
<feature type="region of interest" description="Disordered" evidence="3">
    <location>
        <begin position="84"/>
        <end position="129"/>
    </location>
</feature>
<feature type="compositionally biased region" description="Basic and acidic residues" evidence="3">
    <location>
        <begin position="94"/>
        <end position="107"/>
    </location>
</feature>
<dbReference type="RefSeq" id="WP_147013113.1">
    <property type="nucleotide sequence ID" value="NZ_VORB01000002.1"/>
</dbReference>
<sequence>MAEGKENRQDIYSKSVRAGKRTYFFDIKSTKSNDLYLTITESKKRFQEDGKFYFEKHKLFLYKEDFEKFVGGLEEAIDKIKSLQENPDNEFMAADEHASSEKTTENNKEEDDLTKSSKAISDINFDDLG</sequence>
<evidence type="ECO:0000256" key="1">
    <source>
        <dbReference type="ARBA" id="ARBA00009251"/>
    </source>
</evidence>
<dbReference type="GO" id="GO:0000977">
    <property type="term" value="F:RNA polymerase II transcription regulatory region sequence-specific DNA binding"/>
    <property type="evidence" value="ECO:0007669"/>
    <property type="project" value="InterPro"/>
</dbReference>
<gene>
    <name evidence="4" type="ORF">FRX97_02660</name>
</gene>
<evidence type="ECO:0000313" key="5">
    <source>
        <dbReference type="Proteomes" id="UP000321168"/>
    </source>
</evidence>
<comment type="similarity">
    <text evidence="1">Belongs to the PUR DNA-binding protein family.</text>
</comment>
<evidence type="ECO:0000256" key="3">
    <source>
        <dbReference type="SAM" id="MobiDB-lite"/>
    </source>
</evidence>
<keyword evidence="2" id="KW-0238">DNA-binding</keyword>
<organism evidence="4 5">
    <name type="scientific">Luteibaculum oceani</name>
    <dbReference type="NCBI Taxonomy" id="1294296"/>
    <lineage>
        <taxon>Bacteria</taxon>
        <taxon>Pseudomonadati</taxon>
        <taxon>Bacteroidota</taxon>
        <taxon>Flavobacteriia</taxon>
        <taxon>Flavobacteriales</taxon>
        <taxon>Luteibaculaceae</taxon>
        <taxon>Luteibaculum</taxon>
    </lineage>
</organism>
<dbReference type="Gene3D" id="3.10.450.700">
    <property type="match status" value="1"/>
</dbReference>
<dbReference type="InterPro" id="IPR006628">
    <property type="entry name" value="PUR-bd_fam"/>
</dbReference>
<name>A0A5C6VBJ9_9FLAO</name>
<evidence type="ECO:0000313" key="4">
    <source>
        <dbReference type="EMBL" id="TXC82011.1"/>
    </source>
</evidence>
<protein>
    <submittedName>
        <fullName evidence="4">DUF3276 family protein</fullName>
    </submittedName>
</protein>